<protein>
    <submittedName>
        <fullName evidence="2">Uncharacterized protein</fullName>
    </submittedName>
</protein>
<feature type="coiled-coil region" evidence="1">
    <location>
        <begin position="45"/>
        <end position="72"/>
    </location>
</feature>
<evidence type="ECO:0000256" key="1">
    <source>
        <dbReference type="SAM" id="Coils"/>
    </source>
</evidence>
<name>A0A1E5CL74_9VIBR</name>
<proteinExistence type="predicted"/>
<evidence type="ECO:0000313" key="2">
    <source>
        <dbReference type="EMBL" id="OEE69454.1"/>
    </source>
</evidence>
<accession>A0A1E5CL74</accession>
<evidence type="ECO:0000313" key="3">
    <source>
        <dbReference type="Proteomes" id="UP000094165"/>
    </source>
</evidence>
<dbReference type="RefSeq" id="WP_017051505.1">
    <property type="nucleotide sequence ID" value="NZ_AJYW02000313.1"/>
</dbReference>
<dbReference type="Proteomes" id="UP000094165">
    <property type="component" value="Unassembled WGS sequence"/>
</dbReference>
<keyword evidence="1" id="KW-0175">Coiled coil</keyword>
<gene>
    <name evidence="2" type="ORF">A130_09210</name>
</gene>
<keyword evidence="3" id="KW-1185">Reference proteome</keyword>
<sequence>MAITIRDSDAHAEMFEELKQLTQKNTMSGCLIEGGYTALKYHALYQAEREQAIKLRSDLAKLERKVSTYLNALDGLRS</sequence>
<reference evidence="2 3" key="1">
    <citation type="journal article" date="2012" name="Science">
        <title>Ecological populations of bacteria act as socially cohesive units of antibiotic production and resistance.</title>
        <authorList>
            <person name="Cordero O.X."/>
            <person name="Wildschutte H."/>
            <person name="Kirkup B."/>
            <person name="Proehl S."/>
            <person name="Ngo L."/>
            <person name="Hussain F."/>
            <person name="Le Roux F."/>
            <person name="Mincer T."/>
            <person name="Polz M.F."/>
        </authorList>
    </citation>
    <scope>NUCLEOTIDE SEQUENCE [LARGE SCALE GENOMIC DNA]</scope>
    <source>
        <strain evidence="2 3">FF-238</strain>
    </source>
</reference>
<dbReference type="AlphaFoldDB" id="A0A1E5CL74"/>
<organism evidence="2 3">
    <name type="scientific">Vibrio genomosp. F6 str. FF-238</name>
    <dbReference type="NCBI Taxonomy" id="1191298"/>
    <lineage>
        <taxon>Bacteria</taxon>
        <taxon>Pseudomonadati</taxon>
        <taxon>Pseudomonadota</taxon>
        <taxon>Gammaproteobacteria</taxon>
        <taxon>Vibrionales</taxon>
        <taxon>Vibrionaceae</taxon>
        <taxon>Vibrio</taxon>
    </lineage>
</organism>
<dbReference type="EMBL" id="AJYW02000313">
    <property type="protein sequence ID" value="OEE69454.1"/>
    <property type="molecule type" value="Genomic_DNA"/>
</dbReference>
<comment type="caution">
    <text evidence="2">The sequence shown here is derived from an EMBL/GenBank/DDBJ whole genome shotgun (WGS) entry which is preliminary data.</text>
</comment>